<reference evidence="2" key="1">
    <citation type="submission" date="2023-05" db="EMBL/GenBank/DDBJ databases">
        <title>Nepenthes gracilis genome sequencing.</title>
        <authorList>
            <person name="Fukushima K."/>
        </authorList>
    </citation>
    <scope>NUCLEOTIDE SEQUENCE</scope>
    <source>
        <strain evidence="2">SING2019-196</strain>
    </source>
</reference>
<feature type="region of interest" description="Disordered" evidence="1">
    <location>
        <begin position="42"/>
        <end position="69"/>
    </location>
</feature>
<evidence type="ECO:0000313" key="2">
    <source>
        <dbReference type="EMBL" id="GMH12317.1"/>
    </source>
</evidence>
<evidence type="ECO:0000256" key="1">
    <source>
        <dbReference type="SAM" id="MobiDB-lite"/>
    </source>
</evidence>
<sequence length="215" mass="22859">MRCLYSSVSFVSPFEAITFHLVLAVPISCARSAQTLDELASSAPDITPESSVPGQTPVASPGEDASGTATDASHKLTFMHIPSAGKPVGQSRHWTRWKPGCSGLINNSSIPFVTGLSGTIPNVVQSSGNNLIRGGNCFPVVNGVQLAEGMSIQKLMFRTLVAINNELTKGRNLGSRWCGLESLPATEKPLPTANQHESTDGVETLLQFTVYEAYL</sequence>
<feature type="compositionally biased region" description="Polar residues" evidence="1">
    <location>
        <begin position="48"/>
        <end position="58"/>
    </location>
</feature>
<dbReference type="InterPro" id="IPR004265">
    <property type="entry name" value="Dirigent"/>
</dbReference>
<proteinExistence type="predicted"/>
<dbReference type="PANTHER" id="PTHR46215:SF5">
    <property type="entry name" value="DIRIGENT PROTEIN"/>
    <property type="match status" value="1"/>
</dbReference>
<evidence type="ECO:0000313" key="3">
    <source>
        <dbReference type="Proteomes" id="UP001279734"/>
    </source>
</evidence>
<accession>A0AAD3SKI4</accession>
<name>A0AAD3SKI4_NEPGR</name>
<gene>
    <name evidence="2" type="ORF">Nepgr_014158</name>
</gene>
<dbReference type="Proteomes" id="UP001279734">
    <property type="component" value="Unassembled WGS sequence"/>
</dbReference>
<keyword evidence="3" id="KW-1185">Reference proteome</keyword>
<dbReference type="AlphaFoldDB" id="A0AAD3SKI4"/>
<protein>
    <submittedName>
        <fullName evidence="2">Uncharacterized protein</fullName>
    </submittedName>
</protein>
<dbReference type="PANTHER" id="PTHR46215">
    <property type="entry name" value="DIRIGENT PROTEIN 24-RELATED"/>
    <property type="match status" value="1"/>
</dbReference>
<dbReference type="EMBL" id="BSYO01000011">
    <property type="protein sequence ID" value="GMH12317.1"/>
    <property type="molecule type" value="Genomic_DNA"/>
</dbReference>
<organism evidence="2 3">
    <name type="scientific">Nepenthes gracilis</name>
    <name type="common">Slender pitcher plant</name>
    <dbReference type="NCBI Taxonomy" id="150966"/>
    <lineage>
        <taxon>Eukaryota</taxon>
        <taxon>Viridiplantae</taxon>
        <taxon>Streptophyta</taxon>
        <taxon>Embryophyta</taxon>
        <taxon>Tracheophyta</taxon>
        <taxon>Spermatophyta</taxon>
        <taxon>Magnoliopsida</taxon>
        <taxon>eudicotyledons</taxon>
        <taxon>Gunneridae</taxon>
        <taxon>Pentapetalae</taxon>
        <taxon>Caryophyllales</taxon>
        <taxon>Nepenthaceae</taxon>
        <taxon>Nepenthes</taxon>
    </lineage>
</organism>
<comment type="caution">
    <text evidence="2">The sequence shown here is derived from an EMBL/GenBank/DDBJ whole genome shotgun (WGS) entry which is preliminary data.</text>
</comment>